<protein>
    <submittedName>
        <fullName evidence="4">TIGR01777 family protein</fullName>
    </submittedName>
</protein>
<organism evidence="4 5">
    <name type="scientific">Rubrobacter taiwanensis</name>
    <dbReference type="NCBI Taxonomy" id="185139"/>
    <lineage>
        <taxon>Bacteria</taxon>
        <taxon>Bacillati</taxon>
        <taxon>Actinomycetota</taxon>
        <taxon>Rubrobacteria</taxon>
        <taxon>Rubrobacterales</taxon>
        <taxon>Rubrobacteraceae</taxon>
        <taxon>Rubrobacter</taxon>
    </lineage>
</organism>
<dbReference type="SUPFAM" id="SSF51735">
    <property type="entry name" value="NAD(P)-binding Rossmann-fold domains"/>
    <property type="match status" value="1"/>
</dbReference>
<evidence type="ECO:0000259" key="3">
    <source>
        <dbReference type="Pfam" id="PF08338"/>
    </source>
</evidence>
<dbReference type="PANTHER" id="PTHR11092:SF0">
    <property type="entry name" value="EPIMERASE FAMILY PROTEIN SDR39U1"/>
    <property type="match status" value="1"/>
</dbReference>
<dbReference type="InterPro" id="IPR013549">
    <property type="entry name" value="DUF1731"/>
</dbReference>
<dbReference type="NCBIfam" id="TIGR01777">
    <property type="entry name" value="yfcH"/>
    <property type="match status" value="1"/>
</dbReference>
<dbReference type="CDD" id="cd05242">
    <property type="entry name" value="SDR_a8"/>
    <property type="match status" value="1"/>
</dbReference>
<sequence>MRVLVSGASGFLGSALRESLEADRHEVVKLTRRPPAAGERAIRWNPAAGSLNVSVLEGMDAVVHLAGENVAGRWTAAKKARIRESRVGGTRLLAESLARMQNPPGVMVCASAAGYYGDRGDEVLTEESPPGSGFLAEVAREWEAAADPARQKGIRVVHLRFGIVLSPEGGALRLMLLPFRMGLGGKLGSGRQYMAWISLPDAVGAVRHALDTGELEGPVNAVAPHPVRNEEFTRTLGRVLSRPTPFTLPEFAGKLVMGEMAEEMLFVSQRVEPVRLLETGYGFKHPRLEEALRDMLG</sequence>
<keyword evidence="5" id="KW-1185">Reference proteome</keyword>
<dbReference type="OrthoDB" id="9801773at2"/>
<dbReference type="RefSeq" id="WP_132689173.1">
    <property type="nucleotide sequence ID" value="NZ_SKBU01000008.1"/>
</dbReference>
<feature type="domain" description="NAD-dependent epimerase/dehydratase" evidence="2">
    <location>
        <begin position="3"/>
        <end position="213"/>
    </location>
</feature>
<dbReference type="InterPro" id="IPR036291">
    <property type="entry name" value="NAD(P)-bd_dom_sf"/>
</dbReference>
<dbReference type="Pfam" id="PF01370">
    <property type="entry name" value="Epimerase"/>
    <property type="match status" value="1"/>
</dbReference>
<comment type="caution">
    <text evidence="4">The sequence shown here is derived from an EMBL/GenBank/DDBJ whole genome shotgun (WGS) entry which is preliminary data.</text>
</comment>
<gene>
    <name evidence="4" type="ORF">E0L93_04665</name>
</gene>
<evidence type="ECO:0000259" key="2">
    <source>
        <dbReference type="Pfam" id="PF01370"/>
    </source>
</evidence>
<feature type="domain" description="DUF1731" evidence="3">
    <location>
        <begin position="248"/>
        <end position="294"/>
    </location>
</feature>
<reference evidence="4 5" key="1">
    <citation type="submission" date="2019-03" db="EMBL/GenBank/DDBJ databases">
        <title>Whole genome sequence of a novel Rubrobacter taiwanensis strain, isolated from Yellowstone National Park.</title>
        <authorList>
            <person name="Freed S."/>
            <person name="Ramaley R.F."/>
            <person name="Kyndt J.A."/>
        </authorList>
    </citation>
    <scope>NUCLEOTIDE SEQUENCE [LARGE SCALE GENOMIC DNA]</scope>
    <source>
        <strain evidence="4 5">Yellowstone</strain>
    </source>
</reference>
<dbReference type="Proteomes" id="UP000295244">
    <property type="component" value="Unassembled WGS sequence"/>
</dbReference>
<evidence type="ECO:0000256" key="1">
    <source>
        <dbReference type="ARBA" id="ARBA00009353"/>
    </source>
</evidence>
<dbReference type="Gene3D" id="3.40.50.720">
    <property type="entry name" value="NAD(P)-binding Rossmann-like Domain"/>
    <property type="match status" value="1"/>
</dbReference>
<dbReference type="InterPro" id="IPR001509">
    <property type="entry name" value="Epimerase_deHydtase"/>
</dbReference>
<comment type="similarity">
    <text evidence="1">Belongs to the NAD(P)-dependent epimerase/dehydratase family. SDR39U1 subfamily.</text>
</comment>
<proteinExistence type="inferred from homology"/>
<evidence type="ECO:0000313" key="5">
    <source>
        <dbReference type="Proteomes" id="UP000295244"/>
    </source>
</evidence>
<dbReference type="EMBL" id="SKBU01000008">
    <property type="protein sequence ID" value="TCJ19448.1"/>
    <property type="molecule type" value="Genomic_DNA"/>
</dbReference>
<dbReference type="PANTHER" id="PTHR11092">
    <property type="entry name" value="SUGAR NUCLEOTIDE EPIMERASE RELATED"/>
    <property type="match status" value="1"/>
</dbReference>
<name>A0A4R1BPM8_9ACTN</name>
<accession>A0A4R1BPM8</accession>
<dbReference type="Pfam" id="PF08338">
    <property type="entry name" value="DUF1731"/>
    <property type="match status" value="1"/>
</dbReference>
<evidence type="ECO:0000313" key="4">
    <source>
        <dbReference type="EMBL" id="TCJ19448.1"/>
    </source>
</evidence>
<dbReference type="AlphaFoldDB" id="A0A4R1BPM8"/>
<dbReference type="InterPro" id="IPR010099">
    <property type="entry name" value="SDR39U1"/>
</dbReference>